<dbReference type="Proteomes" id="UP000649289">
    <property type="component" value="Unassembled WGS sequence"/>
</dbReference>
<reference evidence="1 2" key="1">
    <citation type="submission" date="2020-09" db="EMBL/GenBank/DDBJ databases">
        <title>novel species in genus Nocardioides.</title>
        <authorList>
            <person name="Zhang G."/>
        </authorList>
    </citation>
    <scope>NUCLEOTIDE SEQUENCE [LARGE SCALE GENOMIC DNA]</scope>
    <source>
        <strain evidence="1 2">19197</strain>
    </source>
</reference>
<dbReference type="RefSeq" id="WP_191199662.1">
    <property type="nucleotide sequence ID" value="NZ_BAAAPA010000005.1"/>
</dbReference>
<evidence type="ECO:0000313" key="2">
    <source>
        <dbReference type="Proteomes" id="UP000649289"/>
    </source>
</evidence>
<gene>
    <name evidence="1" type="ORF">IEZ25_12075</name>
</gene>
<proteinExistence type="predicted"/>
<name>A0ABR8MH05_9ACTN</name>
<accession>A0ABR8MH05</accession>
<organism evidence="1 2">
    <name type="scientific">Nocardioides hwasunensis</name>
    <dbReference type="NCBI Taxonomy" id="397258"/>
    <lineage>
        <taxon>Bacteria</taxon>
        <taxon>Bacillati</taxon>
        <taxon>Actinomycetota</taxon>
        <taxon>Actinomycetes</taxon>
        <taxon>Propionibacteriales</taxon>
        <taxon>Nocardioidaceae</taxon>
        <taxon>Nocardioides</taxon>
    </lineage>
</organism>
<protein>
    <recommendedName>
        <fullName evidence="3">DUF4440 domain-containing protein</fullName>
    </recommendedName>
</protein>
<sequence>MTETETPEPEAESPEDFIRRWQAAADSMVVTGDASTFLAISKGCQACRTYAQQVLDVYADGGAVDFEGSEVLDMVRDSAEPPTYVVDVRAARLRIVTPGEPDQTFPAATQRYRMILRAKAGSFIMRNYAVI</sequence>
<dbReference type="EMBL" id="JACXYY010000004">
    <property type="protein sequence ID" value="MBD3915354.1"/>
    <property type="molecule type" value="Genomic_DNA"/>
</dbReference>
<comment type="caution">
    <text evidence="1">The sequence shown here is derived from an EMBL/GenBank/DDBJ whole genome shotgun (WGS) entry which is preliminary data.</text>
</comment>
<evidence type="ECO:0000313" key="1">
    <source>
        <dbReference type="EMBL" id="MBD3915354.1"/>
    </source>
</evidence>
<evidence type="ECO:0008006" key="3">
    <source>
        <dbReference type="Google" id="ProtNLM"/>
    </source>
</evidence>
<keyword evidence="2" id="KW-1185">Reference proteome</keyword>